<name>A0A286UHF0_9AGAM</name>
<dbReference type="Proteomes" id="UP000217199">
    <property type="component" value="Unassembled WGS sequence"/>
</dbReference>
<feature type="transmembrane region" description="Helical" evidence="2">
    <location>
        <begin position="177"/>
        <end position="201"/>
    </location>
</feature>
<sequence>MVSSTSARSSEQGPVTPFTTHTLLPNGSSSKSNSSLPDMSQSSFVKAFFTLLILGGYLGMGLILLTIAFSSKVRRHPLFVNFLLCLMIYTTSFCFLLFAGHQFDGEGKPLFLCVIQVSFIYGSQVMAILAGLAMVFNVWLKVRILAQAVENTQVVEENVYNEVFGNELYEKTYQRHAFWTTIALLALPYLVFLFVAMIFILEGQRHPLIFDIASNEVYCKLQKSTQTSVPTISGMLIFIGIGLIVLVGKDLLTYRKRMIWPKPKSHLSKQVRFSLVVRLGLLMMCCLFSFLAAVIASLRSGGKFTPIVQALFPLLTFFIFGSQKDLLDAWGLTSLYYWIKAHAGKPPSQVVMMNLRHEESRSYIATSSTASTEAGYSPPLIRVSSPIRPPEQALVR</sequence>
<keyword evidence="2" id="KW-0472">Membrane</keyword>
<dbReference type="AlphaFoldDB" id="A0A286UHF0"/>
<evidence type="ECO:0000256" key="2">
    <source>
        <dbReference type="SAM" id="Phobius"/>
    </source>
</evidence>
<dbReference type="STRING" id="2282107.A0A286UHF0"/>
<gene>
    <name evidence="3" type="ORF">PNOK_0574700</name>
</gene>
<keyword evidence="2" id="KW-0812">Transmembrane</keyword>
<feature type="transmembrane region" description="Helical" evidence="2">
    <location>
        <begin position="232"/>
        <end position="254"/>
    </location>
</feature>
<evidence type="ECO:0000313" key="4">
    <source>
        <dbReference type="Proteomes" id="UP000217199"/>
    </source>
</evidence>
<feature type="transmembrane region" description="Helical" evidence="2">
    <location>
        <begin position="47"/>
        <end position="69"/>
    </location>
</feature>
<keyword evidence="2" id="KW-1133">Transmembrane helix</keyword>
<dbReference type="OrthoDB" id="2988301at2759"/>
<feature type="transmembrane region" description="Helical" evidence="2">
    <location>
        <begin position="275"/>
        <end position="298"/>
    </location>
</feature>
<dbReference type="InParanoid" id="A0A286UHF0"/>
<feature type="compositionally biased region" description="Polar residues" evidence="1">
    <location>
        <begin position="1"/>
        <end position="27"/>
    </location>
</feature>
<evidence type="ECO:0000313" key="3">
    <source>
        <dbReference type="EMBL" id="PAV18904.1"/>
    </source>
</evidence>
<feature type="transmembrane region" description="Helical" evidence="2">
    <location>
        <begin position="78"/>
        <end position="99"/>
    </location>
</feature>
<proteinExistence type="predicted"/>
<feature type="region of interest" description="Disordered" evidence="1">
    <location>
        <begin position="1"/>
        <end position="35"/>
    </location>
</feature>
<dbReference type="EMBL" id="NBII01000005">
    <property type="protein sequence ID" value="PAV18904.1"/>
    <property type="molecule type" value="Genomic_DNA"/>
</dbReference>
<keyword evidence="4" id="KW-1185">Reference proteome</keyword>
<organism evidence="3 4">
    <name type="scientific">Pyrrhoderma noxium</name>
    <dbReference type="NCBI Taxonomy" id="2282107"/>
    <lineage>
        <taxon>Eukaryota</taxon>
        <taxon>Fungi</taxon>
        <taxon>Dikarya</taxon>
        <taxon>Basidiomycota</taxon>
        <taxon>Agaricomycotina</taxon>
        <taxon>Agaricomycetes</taxon>
        <taxon>Hymenochaetales</taxon>
        <taxon>Hymenochaetaceae</taxon>
        <taxon>Pyrrhoderma</taxon>
    </lineage>
</organism>
<evidence type="ECO:0000256" key="1">
    <source>
        <dbReference type="SAM" id="MobiDB-lite"/>
    </source>
</evidence>
<reference evidence="3 4" key="1">
    <citation type="journal article" date="2017" name="Mol. Ecol.">
        <title>Comparative and population genomic landscape of Phellinus noxius: A hypervariable fungus causing root rot in trees.</title>
        <authorList>
            <person name="Chung C.L."/>
            <person name="Lee T.J."/>
            <person name="Akiba M."/>
            <person name="Lee H.H."/>
            <person name="Kuo T.H."/>
            <person name="Liu D."/>
            <person name="Ke H.M."/>
            <person name="Yokoi T."/>
            <person name="Roa M.B."/>
            <person name="Lu M.J."/>
            <person name="Chang Y.Y."/>
            <person name="Ann P.J."/>
            <person name="Tsai J.N."/>
            <person name="Chen C.Y."/>
            <person name="Tzean S.S."/>
            <person name="Ota Y."/>
            <person name="Hattori T."/>
            <person name="Sahashi N."/>
            <person name="Liou R.F."/>
            <person name="Kikuchi T."/>
            <person name="Tsai I.J."/>
        </authorList>
    </citation>
    <scope>NUCLEOTIDE SEQUENCE [LARGE SCALE GENOMIC DNA]</scope>
    <source>
        <strain evidence="3 4">FFPRI411160</strain>
    </source>
</reference>
<protein>
    <submittedName>
        <fullName evidence="3">Uncharacterized protein</fullName>
    </submittedName>
</protein>
<feature type="transmembrane region" description="Helical" evidence="2">
    <location>
        <begin position="119"/>
        <end position="140"/>
    </location>
</feature>
<comment type="caution">
    <text evidence="3">The sequence shown here is derived from an EMBL/GenBank/DDBJ whole genome shotgun (WGS) entry which is preliminary data.</text>
</comment>
<accession>A0A286UHF0</accession>